<dbReference type="InterPro" id="IPR006199">
    <property type="entry name" value="LexA_DNA-bd_dom"/>
</dbReference>
<keyword evidence="3" id="KW-1185">Reference proteome</keyword>
<dbReference type="InterPro" id="IPR036388">
    <property type="entry name" value="WH-like_DNA-bd_sf"/>
</dbReference>
<dbReference type="Pfam" id="PF01726">
    <property type="entry name" value="LexA_DNA_bind"/>
    <property type="match status" value="1"/>
</dbReference>
<organism evidence="2 3">
    <name type="scientific">Sphingobium jiangsuense</name>
    <dbReference type="NCBI Taxonomy" id="870476"/>
    <lineage>
        <taxon>Bacteria</taxon>
        <taxon>Pseudomonadati</taxon>
        <taxon>Pseudomonadota</taxon>
        <taxon>Alphaproteobacteria</taxon>
        <taxon>Sphingomonadales</taxon>
        <taxon>Sphingomonadaceae</taxon>
        <taxon>Sphingobium</taxon>
    </lineage>
</organism>
<accession>A0A7W6BR62</accession>
<name>A0A7W6BR62_9SPHN</name>
<comment type="caution">
    <text evidence="2">The sequence shown here is derived from an EMBL/GenBank/DDBJ whole genome shotgun (WGS) entry which is preliminary data.</text>
</comment>
<proteinExistence type="predicted"/>
<sequence>MMGLTPRQSELLEFIRSTWEKSGRAPLIHEMMDHQDTRSINSIQRRLRALEARGLIEWAGRGWGWRIPE</sequence>
<reference evidence="2 3" key="1">
    <citation type="submission" date="2020-08" db="EMBL/GenBank/DDBJ databases">
        <title>Genomic Encyclopedia of Type Strains, Phase IV (KMG-IV): sequencing the most valuable type-strain genomes for metagenomic binning, comparative biology and taxonomic classification.</title>
        <authorList>
            <person name="Goeker M."/>
        </authorList>
    </citation>
    <scope>NUCLEOTIDE SEQUENCE [LARGE SCALE GENOMIC DNA]</scope>
    <source>
        <strain evidence="2 3">DSM 26189</strain>
    </source>
</reference>
<dbReference type="SUPFAM" id="SSF46785">
    <property type="entry name" value="Winged helix' DNA-binding domain"/>
    <property type="match status" value="1"/>
</dbReference>
<evidence type="ECO:0000259" key="1">
    <source>
        <dbReference type="Pfam" id="PF01726"/>
    </source>
</evidence>
<dbReference type="Gene3D" id="1.10.10.10">
    <property type="entry name" value="Winged helix-like DNA-binding domain superfamily/Winged helix DNA-binding domain"/>
    <property type="match status" value="1"/>
</dbReference>
<dbReference type="RefSeq" id="WP_188073582.1">
    <property type="nucleotide sequence ID" value="NZ_BSPS01000177.1"/>
</dbReference>
<feature type="domain" description="LexA repressor DNA-binding" evidence="1">
    <location>
        <begin position="1"/>
        <end position="59"/>
    </location>
</feature>
<gene>
    <name evidence="2" type="ORF">GGR43_004041</name>
</gene>
<dbReference type="AlphaFoldDB" id="A0A7W6BR62"/>
<evidence type="ECO:0000313" key="2">
    <source>
        <dbReference type="EMBL" id="MBB3928297.1"/>
    </source>
</evidence>
<dbReference type="InterPro" id="IPR036390">
    <property type="entry name" value="WH_DNA-bd_sf"/>
</dbReference>
<dbReference type="GO" id="GO:0004252">
    <property type="term" value="F:serine-type endopeptidase activity"/>
    <property type="evidence" value="ECO:0007669"/>
    <property type="project" value="InterPro"/>
</dbReference>
<dbReference type="EMBL" id="JACIDT010000022">
    <property type="protein sequence ID" value="MBB3928297.1"/>
    <property type="molecule type" value="Genomic_DNA"/>
</dbReference>
<dbReference type="GO" id="GO:0006508">
    <property type="term" value="P:proteolysis"/>
    <property type="evidence" value="ECO:0007669"/>
    <property type="project" value="InterPro"/>
</dbReference>
<dbReference type="Proteomes" id="UP000571950">
    <property type="component" value="Unassembled WGS sequence"/>
</dbReference>
<protein>
    <submittedName>
        <fullName evidence="2">SOS-response transcriptional repressor LexA</fullName>
    </submittedName>
</protein>
<evidence type="ECO:0000313" key="3">
    <source>
        <dbReference type="Proteomes" id="UP000571950"/>
    </source>
</evidence>